<dbReference type="SMART" id="SM00922">
    <property type="entry name" value="MR_MLE"/>
    <property type="match status" value="1"/>
</dbReference>
<dbReference type="Proteomes" id="UP000617355">
    <property type="component" value="Unassembled WGS sequence"/>
</dbReference>
<dbReference type="PANTHER" id="PTHR13794:SF58">
    <property type="entry name" value="MITOCHONDRIAL ENOLASE SUPERFAMILY MEMBER 1"/>
    <property type="match status" value="1"/>
</dbReference>
<keyword evidence="2" id="KW-0479">Metal-binding</keyword>
<dbReference type="Pfam" id="PF02746">
    <property type="entry name" value="MR_MLE_N"/>
    <property type="match status" value="1"/>
</dbReference>
<dbReference type="InterPro" id="IPR029065">
    <property type="entry name" value="Enolase_C-like"/>
</dbReference>
<gene>
    <name evidence="5" type="ORF">GCM10011358_08200</name>
</gene>
<dbReference type="SFLD" id="SFLDG00179">
    <property type="entry name" value="mandelate_racemase"/>
    <property type="match status" value="1"/>
</dbReference>
<dbReference type="Gene3D" id="3.20.20.120">
    <property type="entry name" value="Enolase-like C-terminal domain"/>
    <property type="match status" value="1"/>
</dbReference>
<dbReference type="InterPro" id="IPR013342">
    <property type="entry name" value="Mandelate_racemase_C"/>
</dbReference>
<sequence>MARIEHVEILMVDLPPAVERVDAIQAFVSQETPLVRITDSEGAEGVGYAYTIGTGGPAIMSLLERTLAPRLIGREAEEIEAIWRDLLFATHATAVGAITSLALAAIDTALWDLRCRRAGLPLWRMAGGAQPSVPLYTTEGGWLHLPAEALAEDAAEMKARGFSGAKLKIGKPSIAEDRARLAGVRAAVGEDFRLMVDANQAFDLAEAMRRADMLAEARVDWFEEPMPADNVGAHARLARHSRVPIAVGESMYSQAQFKDYLEQGAASIVQADVARIGGITPWLKVAHMAEGFNVSICPHFLMELHVSLVCAVPNAPLLEYIPQLDAITTSRLDIRDGRAHPPEAPGLGIAWDWSEIRARIVPGTHHNFGEGGTHATHGHGHRAEA</sequence>
<dbReference type="InterPro" id="IPR046945">
    <property type="entry name" value="RHMD-like"/>
</dbReference>
<dbReference type="EMBL" id="BMGI01000001">
    <property type="protein sequence ID" value="GGD26124.1"/>
    <property type="molecule type" value="Genomic_DNA"/>
</dbReference>
<evidence type="ECO:0000259" key="4">
    <source>
        <dbReference type="SMART" id="SM00922"/>
    </source>
</evidence>
<dbReference type="InterPro" id="IPR029017">
    <property type="entry name" value="Enolase-like_N"/>
</dbReference>
<protein>
    <submittedName>
        <fullName evidence="5">Mandelate racemase</fullName>
    </submittedName>
</protein>
<evidence type="ECO:0000256" key="3">
    <source>
        <dbReference type="ARBA" id="ARBA00022842"/>
    </source>
</evidence>
<dbReference type="InterPro" id="IPR013341">
    <property type="entry name" value="Mandelate_racemase_N_dom"/>
</dbReference>
<keyword evidence="6" id="KW-1185">Reference proteome</keyword>
<proteinExistence type="predicted"/>
<dbReference type="PANTHER" id="PTHR13794">
    <property type="entry name" value="ENOLASE SUPERFAMILY, MANDELATE RACEMASE"/>
    <property type="match status" value="1"/>
</dbReference>
<evidence type="ECO:0000256" key="2">
    <source>
        <dbReference type="ARBA" id="ARBA00022723"/>
    </source>
</evidence>
<reference evidence="6" key="1">
    <citation type="journal article" date="2019" name="Int. J. Syst. Evol. Microbiol.">
        <title>The Global Catalogue of Microorganisms (GCM) 10K type strain sequencing project: providing services to taxonomists for standard genome sequencing and annotation.</title>
        <authorList>
            <consortium name="The Broad Institute Genomics Platform"/>
            <consortium name="The Broad Institute Genome Sequencing Center for Infectious Disease"/>
            <person name="Wu L."/>
            <person name="Ma J."/>
        </authorList>
    </citation>
    <scope>NUCLEOTIDE SEQUENCE [LARGE SCALE GENOMIC DNA]</scope>
    <source>
        <strain evidence="6">CGMCC 1.12922</strain>
    </source>
</reference>
<dbReference type="SUPFAM" id="SSF54826">
    <property type="entry name" value="Enolase N-terminal domain-like"/>
    <property type="match status" value="1"/>
</dbReference>
<dbReference type="RefSeq" id="WP_188526322.1">
    <property type="nucleotide sequence ID" value="NZ_BMGI01000001.1"/>
</dbReference>
<comment type="cofactor">
    <cofactor evidence="1">
        <name>Mg(2+)</name>
        <dbReference type="ChEBI" id="CHEBI:18420"/>
    </cofactor>
</comment>
<dbReference type="SUPFAM" id="SSF51604">
    <property type="entry name" value="Enolase C-terminal domain-like"/>
    <property type="match status" value="1"/>
</dbReference>
<dbReference type="SFLD" id="SFLDS00001">
    <property type="entry name" value="Enolase"/>
    <property type="match status" value="1"/>
</dbReference>
<accession>A0ABQ1QGN2</accession>
<dbReference type="InterPro" id="IPR036849">
    <property type="entry name" value="Enolase-like_C_sf"/>
</dbReference>
<comment type="caution">
    <text evidence="5">The sequence shown here is derived from an EMBL/GenBank/DDBJ whole genome shotgun (WGS) entry which is preliminary data.</text>
</comment>
<organism evidence="5 6">
    <name type="scientific">Sinisalibacter lacisalsi</name>
    <dbReference type="NCBI Taxonomy" id="1526570"/>
    <lineage>
        <taxon>Bacteria</taxon>
        <taxon>Pseudomonadati</taxon>
        <taxon>Pseudomonadota</taxon>
        <taxon>Alphaproteobacteria</taxon>
        <taxon>Rhodobacterales</taxon>
        <taxon>Roseobacteraceae</taxon>
        <taxon>Sinisalibacter</taxon>
    </lineage>
</organism>
<dbReference type="Pfam" id="PF13378">
    <property type="entry name" value="MR_MLE_C"/>
    <property type="match status" value="1"/>
</dbReference>
<evidence type="ECO:0000313" key="5">
    <source>
        <dbReference type="EMBL" id="GGD26124.1"/>
    </source>
</evidence>
<keyword evidence="3" id="KW-0460">Magnesium</keyword>
<name>A0ABQ1QGN2_9RHOB</name>
<evidence type="ECO:0000313" key="6">
    <source>
        <dbReference type="Proteomes" id="UP000617355"/>
    </source>
</evidence>
<feature type="domain" description="Mandelate racemase/muconate lactonizing enzyme C-terminal" evidence="4">
    <location>
        <begin position="147"/>
        <end position="244"/>
    </location>
</feature>
<evidence type="ECO:0000256" key="1">
    <source>
        <dbReference type="ARBA" id="ARBA00001946"/>
    </source>
</evidence>
<dbReference type="CDD" id="cd03316">
    <property type="entry name" value="MR_like"/>
    <property type="match status" value="1"/>
</dbReference>
<dbReference type="Gene3D" id="3.30.390.10">
    <property type="entry name" value="Enolase-like, N-terminal domain"/>
    <property type="match status" value="1"/>
</dbReference>